<evidence type="ECO:0000256" key="2">
    <source>
        <dbReference type="ARBA" id="ARBA00022490"/>
    </source>
</evidence>
<comment type="subcellular location">
    <subcellularLocation>
        <location evidence="3">Cytoplasm</location>
        <location evidence="3">Cytoskeleton</location>
        <location evidence="3">Cilium axoneme</location>
    </subcellularLocation>
</comment>
<reference evidence="6" key="2">
    <citation type="submission" date="2025-09" db="UniProtKB">
        <authorList>
            <consortium name="Ensembl"/>
        </authorList>
    </citation>
    <scope>IDENTIFICATION</scope>
</reference>
<dbReference type="GeneTree" id="ENSGT00950000182894"/>
<dbReference type="GO" id="GO:0005634">
    <property type="term" value="C:nucleus"/>
    <property type="evidence" value="ECO:0007669"/>
    <property type="project" value="TreeGrafter"/>
</dbReference>
<accession>A0A8C8G7T3</accession>
<gene>
    <name evidence="6" type="primary">TEKT2</name>
</gene>
<dbReference type="GO" id="GO:0005930">
    <property type="term" value="C:axoneme"/>
    <property type="evidence" value="ECO:0007669"/>
    <property type="project" value="UniProtKB-SubCell"/>
</dbReference>
<comment type="similarity">
    <text evidence="1 3">Belongs to the tektin family.</text>
</comment>
<evidence type="ECO:0000256" key="4">
    <source>
        <dbReference type="SAM" id="Coils"/>
    </source>
</evidence>
<name>A0A8C8G7T3_ONCTS</name>
<dbReference type="GO" id="GO:0060271">
    <property type="term" value="P:cilium assembly"/>
    <property type="evidence" value="ECO:0007669"/>
    <property type="project" value="UniProtKB-UniRule"/>
</dbReference>
<dbReference type="GO" id="GO:0015630">
    <property type="term" value="C:microtubule cytoskeleton"/>
    <property type="evidence" value="ECO:0007669"/>
    <property type="project" value="UniProtKB-UniRule"/>
</dbReference>
<dbReference type="Pfam" id="PF03148">
    <property type="entry name" value="Tektin"/>
    <property type="match status" value="1"/>
</dbReference>
<protein>
    <recommendedName>
        <fullName evidence="3">Tektin</fullName>
    </recommendedName>
</protein>
<keyword evidence="3" id="KW-0969">Cilium</keyword>
<keyword evidence="4" id="KW-0175">Coiled coil</keyword>
<proteinExistence type="inferred from homology"/>
<dbReference type="PANTHER" id="PTHR19960">
    <property type="entry name" value="TEKTIN"/>
    <property type="match status" value="1"/>
</dbReference>
<dbReference type="PANTHER" id="PTHR19960:SF7">
    <property type="entry name" value="TEKTIN"/>
    <property type="match status" value="1"/>
</dbReference>
<evidence type="ECO:0000256" key="3">
    <source>
        <dbReference type="RuleBase" id="RU367040"/>
    </source>
</evidence>
<evidence type="ECO:0000256" key="1">
    <source>
        <dbReference type="ARBA" id="ARBA00007209"/>
    </source>
</evidence>
<keyword evidence="3" id="KW-0282">Flagellum</keyword>
<dbReference type="GO" id="GO:0060294">
    <property type="term" value="P:cilium movement involved in cell motility"/>
    <property type="evidence" value="ECO:0007669"/>
    <property type="project" value="UniProtKB-UniRule"/>
</dbReference>
<dbReference type="Proteomes" id="UP000694402">
    <property type="component" value="Unassembled WGS sequence"/>
</dbReference>
<keyword evidence="7" id="KW-1185">Reference proteome</keyword>
<sequence length="448" mass="51906">MKEIRGFDSGCVWSTLQRMATTSRKPGQRYWVTDWETNNKLLTDTAEHQRHHSQQTRQEGRALRHQTACKTRWDESDSRDRLVDRINEVTEQKDRLQFCVQAMEREIKALTQVKEETERALAETTVPLEVVVECLTQREGRKGSELVSDPLEGQLKREAQMIDTMQQELQQHISKAFEQLCLFHLTSSCLKEAHQQLTFDLTNKTEALDVDLSCLSLTDRSPDISFKPDPTHVPTSASTHQEWEQFTHYNVTRAEEEMQASLQLRETMTSTRIQVQNDLEGQWVTTGFNLRKRAHQLQQACSQLHWQHTTREEITELLRDIHHLEQELLATECPLKLVHTRLENRNSRPGVDLCRDQVHSGLVEEAKHLGATIEALQQNLAKSRHTLQSLEEQQACMGEDLSRKKEALELEQRSDHIRQHLEVLSEAETVKIIPGVTVPFPGFTREMF</sequence>
<dbReference type="InterPro" id="IPR000435">
    <property type="entry name" value="Tektins"/>
</dbReference>
<evidence type="ECO:0000313" key="7">
    <source>
        <dbReference type="Proteomes" id="UP000694402"/>
    </source>
</evidence>
<evidence type="ECO:0000313" key="6">
    <source>
        <dbReference type="Ensembl" id="ENSOTSP00005044402.2"/>
    </source>
</evidence>
<feature type="coiled-coil region" evidence="4">
    <location>
        <begin position="86"/>
        <end position="123"/>
    </location>
</feature>
<dbReference type="InterPro" id="IPR048256">
    <property type="entry name" value="Tektin-like"/>
</dbReference>
<reference evidence="6" key="1">
    <citation type="submission" date="2025-08" db="UniProtKB">
        <authorList>
            <consortium name="Ensembl"/>
        </authorList>
    </citation>
    <scope>IDENTIFICATION</scope>
</reference>
<keyword evidence="2" id="KW-0963">Cytoplasm</keyword>
<dbReference type="AlphaFoldDB" id="A0A8C8G7T3"/>
<dbReference type="Ensembl" id="ENSOTST00005048292.2">
    <property type="protein sequence ID" value="ENSOTSP00005044402.2"/>
    <property type="gene ID" value="ENSOTSG00005021579.2"/>
</dbReference>
<dbReference type="PRINTS" id="PR00511">
    <property type="entry name" value="TEKTIN"/>
</dbReference>
<keyword evidence="3" id="KW-0966">Cell projection</keyword>
<evidence type="ECO:0000256" key="5">
    <source>
        <dbReference type="SAM" id="MobiDB-lite"/>
    </source>
</evidence>
<organism evidence="6 7">
    <name type="scientific">Oncorhynchus tshawytscha</name>
    <name type="common">Chinook salmon</name>
    <name type="synonym">Salmo tshawytscha</name>
    <dbReference type="NCBI Taxonomy" id="74940"/>
    <lineage>
        <taxon>Eukaryota</taxon>
        <taxon>Metazoa</taxon>
        <taxon>Chordata</taxon>
        <taxon>Craniata</taxon>
        <taxon>Vertebrata</taxon>
        <taxon>Euteleostomi</taxon>
        <taxon>Actinopterygii</taxon>
        <taxon>Neopterygii</taxon>
        <taxon>Teleostei</taxon>
        <taxon>Protacanthopterygii</taxon>
        <taxon>Salmoniformes</taxon>
        <taxon>Salmonidae</taxon>
        <taxon>Salmoninae</taxon>
        <taxon>Oncorhynchus</taxon>
    </lineage>
</organism>
<feature type="region of interest" description="Disordered" evidence="5">
    <location>
        <begin position="44"/>
        <end position="70"/>
    </location>
</feature>